<dbReference type="RefSeq" id="WP_317787107.1">
    <property type="nucleotide sequence ID" value="NZ_AP028461.1"/>
</dbReference>
<keyword evidence="3" id="KW-0274">FAD</keyword>
<dbReference type="PANTHER" id="PTHR13789">
    <property type="entry name" value="MONOOXYGENASE"/>
    <property type="match status" value="1"/>
</dbReference>
<evidence type="ECO:0000256" key="3">
    <source>
        <dbReference type="ARBA" id="ARBA00022827"/>
    </source>
</evidence>
<proteinExistence type="predicted"/>
<dbReference type="InterPro" id="IPR002938">
    <property type="entry name" value="FAD-bd"/>
</dbReference>
<dbReference type="Gene3D" id="3.50.50.60">
    <property type="entry name" value="FAD/NAD(P)-binding domain"/>
    <property type="match status" value="1"/>
</dbReference>
<comment type="caution">
    <text evidence="7">The sequence shown here is derived from an EMBL/GenBank/DDBJ whole genome shotgun (WGS) entry which is preliminary data.</text>
</comment>
<dbReference type="PANTHER" id="PTHR13789:SF318">
    <property type="entry name" value="GERANYLGERANYL DIPHOSPHATE REDUCTASE"/>
    <property type="match status" value="1"/>
</dbReference>
<sequence>MATRIVVVGAGIGGLAVAAALGRRGMRCLLLERGPAPALAGGGIQIAPNGAAVLHRLGLADELAAAVRPAVRELRRWRDDTPIGAVPLGADAQRRYGSPYYALRRSELCLMLLGAANRHAEVRLNAPCTAVEDLGDRAAVVLADGSRLTADLVIGADGLRSVVRRTVVADPLRYSGYTVYRGLAPARRLPRHGDRVIVRLGPGRHCVSYPVDGGHTINVVAAVAAATPVRAAREVPAAEVLGQFAGWHPAVRALLAAAHHFDRHGLYDRSRPAWRRGRVVLLGDAAHPLLPFLAQGACQALEDAVALAENGLIGYEEARATRRARVAAASLAGTRLLHLADGPEQAERDDQLAGAGLPGHDWLYGHGSPARS</sequence>
<dbReference type="InterPro" id="IPR036188">
    <property type="entry name" value="FAD/NAD-bd_sf"/>
</dbReference>
<keyword evidence="4" id="KW-0560">Oxidoreductase</keyword>
<evidence type="ECO:0000256" key="1">
    <source>
        <dbReference type="ARBA" id="ARBA00001974"/>
    </source>
</evidence>
<evidence type="ECO:0000256" key="5">
    <source>
        <dbReference type="ARBA" id="ARBA00023033"/>
    </source>
</evidence>
<dbReference type="SUPFAM" id="SSF54373">
    <property type="entry name" value="FAD-linked reductases, C-terminal domain"/>
    <property type="match status" value="1"/>
</dbReference>
<dbReference type="Pfam" id="PF01494">
    <property type="entry name" value="FAD_binding_3"/>
    <property type="match status" value="1"/>
</dbReference>
<evidence type="ECO:0000256" key="2">
    <source>
        <dbReference type="ARBA" id="ARBA00022630"/>
    </source>
</evidence>
<evidence type="ECO:0000259" key="6">
    <source>
        <dbReference type="Pfam" id="PF01494"/>
    </source>
</evidence>
<dbReference type="Proteomes" id="UP001597183">
    <property type="component" value="Unassembled WGS sequence"/>
</dbReference>
<name>A0ABW4ANA8_9ACTN</name>
<dbReference type="SUPFAM" id="SSF51905">
    <property type="entry name" value="FAD/NAD(P)-binding domain"/>
    <property type="match status" value="1"/>
</dbReference>
<evidence type="ECO:0000313" key="7">
    <source>
        <dbReference type="EMBL" id="MFD1372008.1"/>
    </source>
</evidence>
<keyword evidence="8" id="KW-1185">Reference proteome</keyword>
<dbReference type="EMBL" id="JBHTMK010000053">
    <property type="protein sequence ID" value="MFD1372008.1"/>
    <property type="molecule type" value="Genomic_DNA"/>
</dbReference>
<feature type="domain" description="FAD-binding" evidence="6">
    <location>
        <begin position="3"/>
        <end position="309"/>
    </location>
</feature>
<accession>A0ABW4ANA8</accession>
<organism evidence="7 8">
    <name type="scientific">Actinoplanes sichuanensis</name>
    <dbReference type="NCBI Taxonomy" id="512349"/>
    <lineage>
        <taxon>Bacteria</taxon>
        <taxon>Bacillati</taxon>
        <taxon>Actinomycetota</taxon>
        <taxon>Actinomycetes</taxon>
        <taxon>Micromonosporales</taxon>
        <taxon>Micromonosporaceae</taxon>
        <taxon>Actinoplanes</taxon>
    </lineage>
</organism>
<evidence type="ECO:0000256" key="4">
    <source>
        <dbReference type="ARBA" id="ARBA00023002"/>
    </source>
</evidence>
<keyword evidence="2" id="KW-0285">Flavoprotein</keyword>
<evidence type="ECO:0000313" key="8">
    <source>
        <dbReference type="Proteomes" id="UP001597183"/>
    </source>
</evidence>
<gene>
    <name evidence="7" type="ORF">ACFQ5G_42360</name>
</gene>
<keyword evidence="5 7" id="KW-0503">Monooxygenase</keyword>
<dbReference type="PRINTS" id="PR00420">
    <property type="entry name" value="RNGMNOXGNASE"/>
</dbReference>
<comment type="cofactor">
    <cofactor evidence="1">
        <name>FAD</name>
        <dbReference type="ChEBI" id="CHEBI:57692"/>
    </cofactor>
</comment>
<protein>
    <submittedName>
        <fullName evidence="7">FAD-dependent monooxygenase</fullName>
    </submittedName>
</protein>
<dbReference type="InterPro" id="IPR050493">
    <property type="entry name" value="FAD-dep_Monooxygenase_BioMet"/>
</dbReference>
<dbReference type="GO" id="GO:0004497">
    <property type="term" value="F:monooxygenase activity"/>
    <property type="evidence" value="ECO:0007669"/>
    <property type="project" value="UniProtKB-KW"/>
</dbReference>
<reference evidence="8" key="1">
    <citation type="journal article" date="2019" name="Int. J. Syst. Evol. Microbiol.">
        <title>The Global Catalogue of Microorganisms (GCM) 10K type strain sequencing project: providing services to taxonomists for standard genome sequencing and annotation.</title>
        <authorList>
            <consortium name="The Broad Institute Genomics Platform"/>
            <consortium name="The Broad Institute Genome Sequencing Center for Infectious Disease"/>
            <person name="Wu L."/>
            <person name="Ma J."/>
        </authorList>
    </citation>
    <scope>NUCLEOTIDE SEQUENCE [LARGE SCALE GENOMIC DNA]</scope>
    <source>
        <strain evidence="8">CCM 7526</strain>
    </source>
</reference>